<protein>
    <submittedName>
        <fullName evidence="1">Uncharacterized protein</fullName>
    </submittedName>
</protein>
<comment type="caution">
    <text evidence="1">The sequence shown here is derived from an EMBL/GenBank/DDBJ whole genome shotgun (WGS) entry which is preliminary data.</text>
</comment>
<evidence type="ECO:0000313" key="2">
    <source>
        <dbReference type="Proteomes" id="UP001044222"/>
    </source>
</evidence>
<dbReference type="EMBL" id="JAFIRN010000017">
    <property type="protein sequence ID" value="KAG5832880.1"/>
    <property type="molecule type" value="Genomic_DNA"/>
</dbReference>
<organism evidence="1 2">
    <name type="scientific">Anguilla anguilla</name>
    <name type="common">European freshwater eel</name>
    <name type="synonym">Muraena anguilla</name>
    <dbReference type="NCBI Taxonomy" id="7936"/>
    <lineage>
        <taxon>Eukaryota</taxon>
        <taxon>Metazoa</taxon>
        <taxon>Chordata</taxon>
        <taxon>Craniata</taxon>
        <taxon>Vertebrata</taxon>
        <taxon>Euteleostomi</taxon>
        <taxon>Actinopterygii</taxon>
        <taxon>Neopterygii</taxon>
        <taxon>Teleostei</taxon>
        <taxon>Anguilliformes</taxon>
        <taxon>Anguillidae</taxon>
        <taxon>Anguilla</taxon>
    </lineage>
</organism>
<reference evidence="1" key="1">
    <citation type="submission" date="2021-01" db="EMBL/GenBank/DDBJ databases">
        <title>A chromosome-scale assembly of European eel, Anguilla anguilla.</title>
        <authorList>
            <person name="Henkel C."/>
            <person name="Jong-Raadsen S.A."/>
            <person name="Dufour S."/>
            <person name="Weltzien F.-A."/>
            <person name="Palstra A.P."/>
            <person name="Pelster B."/>
            <person name="Spaink H.P."/>
            <person name="Van Den Thillart G.E."/>
            <person name="Jansen H."/>
            <person name="Zahm M."/>
            <person name="Klopp C."/>
            <person name="Cedric C."/>
            <person name="Louis A."/>
            <person name="Berthelot C."/>
            <person name="Parey E."/>
            <person name="Roest Crollius H."/>
            <person name="Montfort J."/>
            <person name="Robinson-Rechavi M."/>
            <person name="Bucao C."/>
            <person name="Bouchez O."/>
            <person name="Gislard M."/>
            <person name="Lluch J."/>
            <person name="Milhes M."/>
            <person name="Lampietro C."/>
            <person name="Lopez Roques C."/>
            <person name="Donnadieu C."/>
            <person name="Braasch I."/>
            <person name="Desvignes T."/>
            <person name="Postlethwait J."/>
            <person name="Bobe J."/>
            <person name="Guiguen Y."/>
            <person name="Dirks R."/>
        </authorList>
    </citation>
    <scope>NUCLEOTIDE SEQUENCE</scope>
    <source>
        <strain evidence="1">Tag_6206</strain>
        <tissue evidence="1">Liver</tissue>
    </source>
</reference>
<proteinExistence type="predicted"/>
<accession>A0A9D3LKW5</accession>
<feature type="non-terminal residue" evidence="1">
    <location>
        <position position="1"/>
    </location>
</feature>
<gene>
    <name evidence="1" type="ORF">ANANG_G00295880</name>
</gene>
<evidence type="ECO:0000313" key="1">
    <source>
        <dbReference type="EMBL" id="KAG5832880.1"/>
    </source>
</evidence>
<dbReference type="AlphaFoldDB" id="A0A9D3LKW5"/>
<dbReference type="Proteomes" id="UP001044222">
    <property type="component" value="Chromosome 17"/>
</dbReference>
<keyword evidence="2" id="KW-1185">Reference proteome</keyword>
<name>A0A9D3LKW5_ANGAN</name>
<sequence length="120" mass="13371">SDTFTVIGGRGWPTGFIHSPKQTHVLVLQQFNQSPSASITSHAPYFLRSVSITLALNPSFFYHTGTHLAIVNRLKRERDSCMCTRLISERDVLPMSGETSMLSGLRKNMNFNCGRDAALQ</sequence>